<evidence type="ECO:0000313" key="14">
    <source>
        <dbReference type="EMBL" id="AXI02890.1"/>
    </source>
</evidence>
<dbReference type="GO" id="GO:0005886">
    <property type="term" value="C:plasma membrane"/>
    <property type="evidence" value="ECO:0007669"/>
    <property type="project" value="UniProtKB-SubCell"/>
</dbReference>
<evidence type="ECO:0000256" key="10">
    <source>
        <dbReference type="ARBA" id="ARBA00022989"/>
    </source>
</evidence>
<feature type="region of interest" description="Disordered" evidence="13">
    <location>
        <begin position="56"/>
        <end position="75"/>
    </location>
</feature>
<evidence type="ECO:0000256" key="9">
    <source>
        <dbReference type="ARBA" id="ARBA00022748"/>
    </source>
</evidence>
<sequence length="75" mass="8982">MNFAFENIHDFIWMGHHGVYVWSAWLISIVSIVLLIFYSKIARQRFYQREQARLRRGIPQSSLVNSKRNPSERSE</sequence>
<comment type="subcellular location">
    <subcellularLocation>
        <location evidence="2 12">Cell inner membrane</location>
        <topology evidence="2 12">Single-pass membrane protein</topology>
    </subcellularLocation>
</comment>
<gene>
    <name evidence="14" type="primary">ccmD</name>
    <name evidence="14" type="ORF">HYN46_08595</name>
</gene>
<evidence type="ECO:0000256" key="1">
    <source>
        <dbReference type="ARBA" id="ARBA00002442"/>
    </source>
</evidence>
<dbReference type="InterPro" id="IPR007078">
    <property type="entry name" value="Haem_export_protD_CcmD"/>
</dbReference>
<dbReference type="NCBIfam" id="TIGR03141">
    <property type="entry name" value="cytochro_ccmD"/>
    <property type="match status" value="1"/>
</dbReference>
<evidence type="ECO:0000256" key="4">
    <source>
        <dbReference type="ARBA" id="ARBA00016461"/>
    </source>
</evidence>
<dbReference type="RefSeq" id="WP_114899000.1">
    <property type="nucleotide sequence ID" value="NZ_CP031222.1"/>
</dbReference>
<evidence type="ECO:0000256" key="13">
    <source>
        <dbReference type="SAM" id="MobiDB-lite"/>
    </source>
</evidence>
<evidence type="ECO:0000256" key="6">
    <source>
        <dbReference type="ARBA" id="ARBA00022475"/>
    </source>
</evidence>
<feature type="compositionally biased region" description="Polar residues" evidence="13">
    <location>
        <begin position="59"/>
        <end position="68"/>
    </location>
</feature>
<evidence type="ECO:0000256" key="2">
    <source>
        <dbReference type="ARBA" id="ARBA00004377"/>
    </source>
</evidence>
<evidence type="ECO:0000256" key="7">
    <source>
        <dbReference type="ARBA" id="ARBA00022519"/>
    </source>
</evidence>
<dbReference type="KEGG" id="mbah:HYN46_08595"/>
<evidence type="ECO:0000256" key="11">
    <source>
        <dbReference type="ARBA" id="ARBA00023136"/>
    </source>
</evidence>
<dbReference type="EMBL" id="CP031222">
    <property type="protein sequence ID" value="AXI02890.1"/>
    <property type="molecule type" value="Genomic_DNA"/>
</dbReference>
<keyword evidence="11 12" id="KW-0472">Membrane</keyword>
<dbReference type="OrthoDB" id="9815607at2"/>
<keyword evidence="10 12" id="KW-1133">Transmembrane helix</keyword>
<keyword evidence="7 12" id="KW-0997">Cell inner membrane</keyword>
<keyword evidence="9 12" id="KW-0201">Cytochrome c-type biogenesis</keyword>
<keyword evidence="8 12" id="KW-0812">Transmembrane</keyword>
<dbReference type="GO" id="GO:0015886">
    <property type="term" value="P:heme transport"/>
    <property type="evidence" value="ECO:0007669"/>
    <property type="project" value="InterPro"/>
</dbReference>
<name>A0A345P6I1_9GAMM</name>
<dbReference type="Pfam" id="PF04995">
    <property type="entry name" value="CcmD"/>
    <property type="match status" value="1"/>
</dbReference>
<dbReference type="GO" id="GO:0017004">
    <property type="term" value="P:cytochrome complex assembly"/>
    <property type="evidence" value="ECO:0007669"/>
    <property type="project" value="UniProtKB-KW"/>
</dbReference>
<comment type="function">
    <text evidence="1 12">Required for the export of heme to the periplasm for the biogenesis of c-type cytochromes.</text>
</comment>
<accession>A0A345P6I1</accession>
<dbReference type="Proteomes" id="UP000253940">
    <property type="component" value="Chromosome"/>
</dbReference>
<keyword evidence="15" id="KW-1185">Reference proteome</keyword>
<feature type="transmembrane region" description="Helical" evidence="12">
    <location>
        <begin position="20"/>
        <end position="39"/>
    </location>
</feature>
<keyword evidence="6 12" id="KW-1003">Cell membrane</keyword>
<proteinExistence type="inferred from homology"/>
<evidence type="ECO:0000256" key="12">
    <source>
        <dbReference type="RuleBase" id="RU363101"/>
    </source>
</evidence>
<evidence type="ECO:0000313" key="15">
    <source>
        <dbReference type="Proteomes" id="UP000253940"/>
    </source>
</evidence>
<comment type="similarity">
    <text evidence="3 12">Belongs to the CcmD/CycX/HelD family.</text>
</comment>
<protein>
    <recommendedName>
        <fullName evidence="4 12">Heme exporter protein D</fullName>
    </recommendedName>
</protein>
<dbReference type="AlphaFoldDB" id="A0A345P6I1"/>
<organism evidence="14 15">
    <name type="scientific">Aquirhabdus parva</name>
    <dbReference type="NCBI Taxonomy" id="2283318"/>
    <lineage>
        <taxon>Bacteria</taxon>
        <taxon>Pseudomonadati</taxon>
        <taxon>Pseudomonadota</taxon>
        <taxon>Gammaproteobacteria</taxon>
        <taxon>Moraxellales</taxon>
        <taxon>Moraxellaceae</taxon>
        <taxon>Aquirhabdus</taxon>
    </lineage>
</organism>
<keyword evidence="5 12" id="KW-0813">Transport</keyword>
<evidence type="ECO:0000256" key="5">
    <source>
        <dbReference type="ARBA" id="ARBA00022448"/>
    </source>
</evidence>
<evidence type="ECO:0000256" key="8">
    <source>
        <dbReference type="ARBA" id="ARBA00022692"/>
    </source>
</evidence>
<evidence type="ECO:0000256" key="3">
    <source>
        <dbReference type="ARBA" id="ARBA00008741"/>
    </source>
</evidence>
<reference evidence="14 15" key="1">
    <citation type="submission" date="2018-07" db="EMBL/GenBank/DDBJ databases">
        <title>Genome sequencing of Moraxellaceae gen. HYN0046.</title>
        <authorList>
            <person name="Kim M."/>
            <person name="Yi H."/>
        </authorList>
    </citation>
    <scope>NUCLEOTIDE SEQUENCE [LARGE SCALE GENOMIC DNA]</scope>
    <source>
        <strain evidence="14 15">HYN0046</strain>
    </source>
</reference>